<gene>
    <name evidence="11" type="ORF">BHW43_01135</name>
</gene>
<organism evidence="11 12">
    <name type="scientific">Phascolarctobacterium succinatutens</name>
    <dbReference type="NCBI Taxonomy" id="626940"/>
    <lineage>
        <taxon>Bacteria</taxon>
        <taxon>Bacillati</taxon>
        <taxon>Bacillota</taxon>
        <taxon>Negativicutes</taxon>
        <taxon>Acidaminococcales</taxon>
        <taxon>Acidaminococcaceae</taxon>
        <taxon>Phascolarctobacterium</taxon>
    </lineage>
</organism>
<dbReference type="SMART" id="SM00388">
    <property type="entry name" value="HisKA"/>
    <property type="match status" value="1"/>
</dbReference>
<keyword evidence="5" id="KW-0418">Kinase</keyword>
<dbReference type="SMART" id="SM00448">
    <property type="entry name" value="REC"/>
    <property type="match status" value="1"/>
</dbReference>
<dbReference type="InterPro" id="IPR036890">
    <property type="entry name" value="HATPase_C_sf"/>
</dbReference>
<dbReference type="InterPro" id="IPR005467">
    <property type="entry name" value="His_kinase_dom"/>
</dbReference>
<dbReference type="AlphaFoldDB" id="A0A1Q6RB05"/>
<dbReference type="SUPFAM" id="SSF55874">
    <property type="entry name" value="ATPase domain of HSP90 chaperone/DNA topoisomerase II/histidine kinase"/>
    <property type="match status" value="1"/>
</dbReference>
<dbReference type="GO" id="GO:0009927">
    <property type="term" value="F:histidine phosphotransfer kinase activity"/>
    <property type="evidence" value="ECO:0007669"/>
    <property type="project" value="TreeGrafter"/>
</dbReference>
<evidence type="ECO:0000256" key="3">
    <source>
        <dbReference type="ARBA" id="ARBA00022553"/>
    </source>
</evidence>
<protein>
    <recommendedName>
        <fullName evidence="2">histidine kinase</fullName>
        <ecNumber evidence="2">2.7.13.3</ecNumber>
    </recommendedName>
</protein>
<feature type="transmembrane region" description="Helical" evidence="8">
    <location>
        <begin position="12"/>
        <end position="34"/>
    </location>
</feature>
<dbReference type="InterPro" id="IPR001789">
    <property type="entry name" value="Sig_transdc_resp-reg_receiver"/>
</dbReference>
<comment type="catalytic activity">
    <reaction evidence="1">
        <text>ATP + protein L-histidine = ADP + protein N-phospho-L-histidine.</text>
        <dbReference type="EC" id="2.7.13.3"/>
    </reaction>
</comment>
<dbReference type="STRING" id="626940.BHW43_01135"/>
<dbReference type="PROSITE" id="PS50110">
    <property type="entry name" value="RESPONSE_REGULATORY"/>
    <property type="match status" value="1"/>
</dbReference>
<dbReference type="Proteomes" id="UP000186777">
    <property type="component" value="Unassembled WGS sequence"/>
</dbReference>
<evidence type="ECO:0000256" key="5">
    <source>
        <dbReference type="ARBA" id="ARBA00022777"/>
    </source>
</evidence>
<dbReference type="GO" id="GO:0005886">
    <property type="term" value="C:plasma membrane"/>
    <property type="evidence" value="ECO:0007669"/>
    <property type="project" value="TreeGrafter"/>
</dbReference>
<dbReference type="PROSITE" id="PS50109">
    <property type="entry name" value="HIS_KIN"/>
    <property type="match status" value="1"/>
</dbReference>
<keyword evidence="4" id="KW-0808">Transferase</keyword>
<dbReference type="CDD" id="cd00082">
    <property type="entry name" value="HisKA"/>
    <property type="match status" value="1"/>
</dbReference>
<evidence type="ECO:0000259" key="9">
    <source>
        <dbReference type="PROSITE" id="PS50109"/>
    </source>
</evidence>
<evidence type="ECO:0000313" key="11">
    <source>
        <dbReference type="EMBL" id="OLA39516.1"/>
    </source>
</evidence>
<evidence type="ECO:0000256" key="8">
    <source>
        <dbReference type="SAM" id="Phobius"/>
    </source>
</evidence>
<accession>A0A1Q6RB05</accession>
<proteinExistence type="predicted"/>
<dbReference type="Gene3D" id="3.40.50.2300">
    <property type="match status" value="1"/>
</dbReference>
<dbReference type="SUPFAM" id="SSF47384">
    <property type="entry name" value="Homodimeric domain of signal transducing histidine kinase"/>
    <property type="match status" value="1"/>
</dbReference>
<evidence type="ECO:0000313" key="12">
    <source>
        <dbReference type="Proteomes" id="UP000186777"/>
    </source>
</evidence>
<keyword evidence="8" id="KW-0812">Transmembrane</keyword>
<dbReference type="InterPro" id="IPR011006">
    <property type="entry name" value="CheY-like_superfamily"/>
</dbReference>
<dbReference type="Pfam" id="PF02518">
    <property type="entry name" value="HATPase_c"/>
    <property type="match status" value="1"/>
</dbReference>
<sequence length="833" mass="94835">MDFKFFRNRIKVSLYSIGIFAFFLLVSLVSLYIVREKILDNSHIMGQQLAARFATRETGRIKAQEMLLRSAAQNLAHMLEMKPDMTDAELEEALTHFTDYMEKNADVGRFDMCAVVHGHLIGKRLEGQPTDVASLKWYQAALSNKSGVAYTNLYQYGKNNERLLTMAVRFSDNNVLAMNLYPERLNGLLSDNKLPKDSYYYLCDPSGNIMFTINDRNLSIEEEQPYVDKIFKEIRNSGSDVSYITDYDGNKRGVYYKVSEKGWISIVTIPYDFLMGDYKDLMQWFSLTLAIFLLLAAGLALREHLLNRELQSINEVIRVMSKSFLAVFRVNYITGRYYMLKSTPPGPQEPEGDYDELLQELIKNVEPEATEEFATSFAREHIKDLVERHINDFGGEFRYRFGKEYRWLNVRLMRDDLLNEDEAVFFFREVEAEKQKELEHIQVTEQALQVARENAKSRNMFFSALSHDMRAPLNGIIGMAELAELHKDDCGQVKEYIRKISAAGQQLLTLINDILEMARLDNGKVEHVQETFMIAKVAQDTSDIFAAQAELEQKFFDSQLMLQEDEMVSGDLQGLQQILNNILSNALKYTKAHGKISFLARRELSNERNRVHYTFVIKDTGCGMSAKFLEKIYKPFERDSRFGVPRVTGTGLGMTIVKSLVERMDGSIHISSRVDEGTCVIISLPFNIVKKVESKPQDAMPKLEDFAGCRILVAEDNSINMEIISELLTMNGLEVLPASNGKEAVNLFESSEEGSISMVLMDMQMPEMDGCEAAEAIRALPREDARKVPILALTGNSGSDDVERAMAAGMNDFMVKPVQMKLLAQMMSAYLQH</sequence>
<dbReference type="Pfam" id="PF00072">
    <property type="entry name" value="Response_reg"/>
    <property type="match status" value="1"/>
</dbReference>
<dbReference type="InterPro" id="IPR004358">
    <property type="entry name" value="Sig_transdc_His_kin-like_C"/>
</dbReference>
<dbReference type="SMART" id="SM00387">
    <property type="entry name" value="HATPase_c"/>
    <property type="match status" value="1"/>
</dbReference>
<dbReference type="EC" id="2.7.13.3" evidence="2"/>
<dbReference type="PANTHER" id="PTHR43047">
    <property type="entry name" value="TWO-COMPONENT HISTIDINE PROTEIN KINASE"/>
    <property type="match status" value="1"/>
</dbReference>
<dbReference type="PANTHER" id="PTHR43047:SF66">
    <property type="entry name" value="HISKA"/>
    <property type="match status" value="1"/>
</dbReference>
<dbReference type="GO" id="GO:0000155">
    <property type="term" value="F:phosphorelay sensor kinase activity"/>
    <property type="evidence" value="ECO:0007669"/>
    <property type="project" value="InterPro"/>
</dbReference>
<evidence type="ECO:0000259" key="10">
    <source>
        <dbReference type="PROSITE" id="PS50110"/>
    </source>
</evidence>
<keyword evidence="6" id="KW-0902">Two-component regulatory system</keyword>
<feature type="domain" description="Response regulatory" evidence="10">
    <location>
        <begin position="710"/>
        <end position="831"/>
    </location>
</feature>
<evidence type="ECO:0000256" key="7">
    <source>
        <dbReference type="PROSITE-ProRule" id="PRU00169"/>
    </source>
</evidence>
<dbReference type="EMBL" id="MNTG01000001">
    <property type="protein sequence ID" value="OLA39516.1"/>
    <property type="molecule type" value="Genomic_DNA"/>
</dbReference>
<name>A0A1Q6RB05_9FIRM</name>
<evidence type="ECO:0000256" key="6">
    <source>
        <dbReference type="ARBA" id="ARBA00023012"/>
    </source>
</evidence>
<dbReference type="CDD" id="cd17546">
    <property type="entry name" value="REC_hyHK_CKI1_RcsC-like"/>
    <property type="match status" value="1"/>
</dbReference>
<dbReference type="RefSeq" id="WP_303679179.1">
    <property type="nucleotide sequence ID" value="NZ_MNTG01000001.1"/>
</dbReference>
<dbReference type="SUPFAM" id="SSF52172">
    <property type="entry name" value="CheY-like"/>
    <property type="match status" value="1"/>
</dbReference>
<comment type="caution">
    <text evidence="11">The sequence shown here is derived from an EMBL/GenBank/DDBJ whole genome shotgun (WGS) entry which is preliminary data.</text>
</comment>
<evidence type="ECO:0000256" key="4">
    <source>
        <dbReference type="ARBA" id="ARBA00022679"/>
    </source>
</evidence>
<dbReference type="Gene3D" id="3.30.450.20">
    <property type="entry name" value="PAS domain"/>
    <property type="match status" value="1"/>
</dbReference>
<dbReference type="InterPro" id="IPR003661">
    <property type="entry name" value="HisK_dim/P_dom"/>
</dbReference>
<evidence type="ECO:0000256" key="1">
    <source>
        <dbReference type="ARBA" id="ARBA00000085"/>
    </source>
</evidence>
<feature type="modified residue" description="4-aspartylphosphate" evidence="7">
    <location>
        <position position="762"/>
    </location>
</feature>
<dbReference type="InterPro" id="IPR003594">
    <property type="entry name" value="HATPase_dom"/>
</dbReference>
<reference evidence="11 12" key="1">
    <citation type="journal article" date="2016" name="Nat. Biotechnol.">
        <title>Measurement of bacterial replication rates in microbial communities.</title>
        <authorList>
            <person name="Brown C.T."/>
            <person name="Olm M.R."/>
            <person name="Thomas B.C."/>
            <person name="Banfield J.F."/>
        </authorList>
    </citation>
    <scope>NUCLEOTIDE SEQUENCE [LARGE SCALE GENOMIC DNA]</scope>
    <source>
        <strain evidence="11">46_33</strain>
    </source>
</reference>
<dbReference type="Pfam" id="PF00512">
    <property type="entry name" value="HisKA"/>
    <property type="match status" value="1"/>
</dbReference>
<dbReference type="InterPro" id="IPR036097">
    <property type="entry name" value="HisK_dim/P_sf"/>
</dbReference>
<keyword evidence="8" id="KW-1133">Transmembrane helix</keyword>
<feature type="domain" description="Histidine kinase" evidence="9">
    <location>
        <begin position="464"/>
        <end position="688"/>
    </location>
</feature>
<dbReference type="PRINTS" id="PR00344">
    <property type="entry name" value="BCTRLSENSOR"/>
</dbReference>
<evidence type="ECO:0000256" key="2">
    <source>
        <dbReference type="ARBA" id="ARBA00012438"/>
    </source>
</evidence>
<keyword evidence="8" id="KW-0472">Membrane</keyword>
<keyword evidence="3 7" id="KW-0597">Phosphoprotein</keyword>
<dbReference type="Gene3D" id="3.30.565.10">
    <property type="entry name" value="Histidine kinase-like ATPase, C-terminal domain"/>
    <property type="match status" value="1"/>
</dbReference>
<dbReference type="Gene3D" id="1.10.287.130">
    <property type="match status" value="1"/>
</dbReference>